<organism evidence="6 7">
    <name type="scientific">Psychrobacter sanguinis</name>
    <dbReference type="NCBI Taxonomy" id="861445"/>
    <lineage>
        <taxon>Bacteria</taxon>
        <taxon>Pseudomonadati</taxon>
        <taxon>Pseudomonadota</taxon>
        <taxon>Gammaproteobacteria</taxon>
        <taxon>Moraxellales</taxon>
        <taxon>Moraxellaceae</taxon>
        <taxon>Psychrobacter</taxon>
    </lineage>
</organism>
<dbReference type="EMBL" id="WFKQ01000010">
    <property type="protein sequence ID" value="MUG33130.1"/>
    <property type="molecule type" value="Genomic_DNA"/>
</dbReference>
<proteinExistence type="inferred from homology"/>
<dbReference type="InterPro" id="IPR011057">
    <property type="entry name" value="Mss4-like_sf"/>
</dbReference>
<gene>
    <name evidence="6" type="ORF">GB996_10015</name>
</gene>
<dbReference type="InterPro" id="IPR006913">
    <property type="entry name" value="CENP-V/GFA"/>
</dbReference>
<evidence type="ECO:0000256" key="2">
    <source>
        <dbReference type="ARBA" id="ARBA00022723"/>
    </source>
</evidence>
<dbReference type="Pfam" id="PF04828">
    <property type="entry name" value="GFA"/>
    <property type="match status" value="1"/>
</dbReference>
<keyword evidence="7" id="KW-1185">Reference proteome</keyword>
<comment type="caution">
    <text evidence="6">The sequence shown here is derived from an EMBL/GenBank/DDBJ whole genome shotgun (WGS) entry which is preliminary data.</text>
</comment>
<keyword evidence="2" id="KW-0479">Metal-binding</keyword>
<protein>
    <submittedName>
        <fullName evidence="6">Aldehyde-activating protein</fullName>
    </submittedName>
</protein>
<comment type="similarity">
    <text evidence="1">Belongs to the Gfa family.</text>
</comment>
<evidence type="ECO:0000256" key="1">
    <source>
        <dbReference type="ARBA" id="ARBA00005495"/>
    </source>
</evidence>
<sequence length="142" mass="15622">MQGKCLCGNIEFSCDVSTTPLKIYQCHCSLCKKQSGSSANSATIIAATHFQWTKRHNIKIWKKPTGFSAHFCGECGCPVPNDFAGKYVWIPVGLLEMADRSVTVEVVANFCLRSKSDWHSIDSEAANFEGLPSFKEVLALLS</sequence>
<dbReference type="Proteomes" id="UP000442109">
    <property type="component" value="Unassembled WGS sequence"/>
</dbReference>
<dbReference type="AlphaFoldDB" id="A0A844M366"/>
<evidence type="ECO:0000313" key="6">
    <source>
        <dbReference type="EMBL" id="MUG33130.1"/>
    </source>
</evidence>
<evidence type="ECO:0000259" key="5">
    <source>
        <dbReference type="PROSITE" id="PS51891"/>
    </source>
</evidence>
<keyword evidence="3" id="KW-0862">Zinc</keyword>
<dbReference type="RefSeq" id="WP_155587575.1">
    <property type="nucleotide sequence ID" value="NZ_WFKQ01000010.1"/>
</dbReference>
<dbReference type="PANTHER" id="PTHR33337:SF40">
    <property type="entry name" value="CENP-V_GFA DOMAIN-CONTAINING PROTEIN-RELATED"/>
    <property type="match status" value="1"/>
</dbReference>
<name>A0A844M366_9GAMM</name>
<dbReference type="Gene3D" id="3.90.1590.10">
    <property type="entry name" value="glutathione-dependent formaldehyde- activating enzyme (gfa)"/>
    <property type="match status" value="1"/>
</dbReference>
<dbReference type="OrthoDB" id="4188830at2"/>
<keyword evidence="4" id="KW-0456">Lyase</keyword>
<dbReference type="GO" id="GO:0016846">
    <property type="term" value="F:carbon-sulfur lyase activity"/>
    <property type="evidence" value="ECO:0007669"/>
    <property type="project" value="InterPro"/>
</dbReference>
<feature type="domain" description="CENP-V/GFA" evidence="5">
    <location>
        <begin position="1"/>
        <end position="119"/>
    </location>
</feature>
<accession>A0A844M366</accession>
<dbReference type="PANTHER" id="PTHR33337">
    <property type="entry name" value="GFA DOMAIN-CONTAINING PROTEIN"/>
    <property type="match status" value="1"/>
</dbReference>
<dbReference type="PROSITE" id="PS51891">
    <property type="entry name" value="CENP_V_GFA"/>
    <property type="match status" value="1"/>
</dbReference>
<reference evidence="6 7" key="1">
    <citation type="journal article" date="2019" name="PLoS ONE">
        <title>Pup mortality in New Zealand sea lions (Phocarctos hookeri) at Enderby Island, Auckland Islands, 2013-18.</title>
        <authorList>
            <person name="Michael S.A."/>
            <person name="Hayman D.T.S."/>
            <person name="Gray R."/>
            <person name="Zhang J."/>
            <person name="Rogers L."/>
            <person name="Roe W.D."/>
        </authorList>
    </citation>
    <scope>NUCLEOTIDE SEQUENCE [LARGE SCALE GENOMIC DNA]</scope>
    <source>
        <strain evidence="6 7">SM868</strain>
    </source>
</reference>
<dbReference type="SUPFAM" id="SSF51316">
    <property type="entry name" value="Mss4-like"/>
    <property type="match status" value="1"/>
</dbReference>
<evidence type="ECO:0000256" key="3">
    <source>
        <dbReference type="ARBA" id="ARBA00022833"/>
    </source>
</evidence>
<evidence type="ECO:0000256" key="4">
    <source>
        <dbReference type="ARBA" id="ARBA00023239"/>
    </source>
</evidence>
<dbReference type="GO" id="GO:0046872">
    <property type="term" value="F:metal ion binding"/>
    <property type="evidence" value="ECO:0007669"/>
    <property type="project" value="UniProtKB-KW"/>
</dbReference>
<evidence type="ECO:0000313" key="7">
    <source>
        <dbReference type="Proteomes" id="UP000442109"/>
    </source>
</evidence>